<reference evidence="1" key="1">
    <citation type="journal article" date="2014" name="Front. Microbiol.">
        <title>High frequency of phylogenetically diverse reductive dehalogenase-homologous genes in deep subseafloor sedimentary metagenomes.</title>
        <authorList>
            <person name="Kawai M."/>
            <person name="Futagami T."/>
            <person name="Toyoda A."/>
            <person name="Takaki Y."/>
            <person name="Nishi S."/>
            <person name="Hori S."/>
            <person name="Arai W."/>
            <person name="Tsubouchi T."/>
            <person name="Morono Y."/>
            <person name="Uchiyama I."/>
            <person name="Ito T."/>
            <person name="Fujiyama A."/>
            <person name="Inagaki F."/>
            <person name="Takami H."/>
        </authorList>
    </citation>
    <scope>NUCLEOTIDE SEQUENCE</scope>
    <source>
        <strain evidence="1">Expedition CK06-06</strain>
    </source>
</reference>
<organism evidence="1">
    <name type="scientific">marine sediment metagenome</name>
    <dbReference type="NCBI Taxonomy" id="412755"/>
    <lineage>
        <taxon>unclassified sequences</taxon>
        <taxon>metagenomes</taxon>
        <taxon>ecological metagenomes</taxon>
    </lineage>
</organism>
<gene>
    <name evidence="1" type="ORF">S12H4_24466</name>
</gene>
<dbReference type="EMBL" id="BARW01013289">
    <property type="protein sequence ID" value="GAI78279.1"/>
    <property type="molecule type" value="Genomic_DNA"/>
</dbReference>
<protein>
    <submittedName>
        <fullName evidence="1">Uncharacterized protein</fullName>
    </submittedName>
</protein>
<proteinExistence type="predicted"/>
<comment type="caution">
    <text evidence="1">The sequence shown here is derived from an EMBL/GenBank/DDBJ whole genome shotgun (WGS) entry which is preliminary data.</text>
</comment>
<sequence length="41" mass="4466">MRPGIAGRSLFNVAGPYHKTIALVGGMCYNVPVPRHYLIVP</sequence>
<name>X1TE05_9ZZZZ</name>
<dbReference type="AlphaFoldDB" id="X1TE05"/>
<feature type="non-terminal residue" evidence="1">
    <location>
        <position position="41"/>
    </location>
</feature>
<accession>X1TE05</accession>
<evidence type="ECO:0000313" key="1">
    <source>
        <dbReference type="EMBL" id="GAI78279.1"/>
    </source>
</evidence>